<dbReference type="EMBL" id="UOFH01000188">
    <property type="protein sequence ID" value="VAW61572.1"/>
    <property type="molecule type" value="Genomic_DNA"/>
</dbReference>
<organism evidence="1">
    <name type="scientific">hydrothermal vent metagenome</name>
    <dbReference type="NCBI Taxonomy" id="652676"/>
    <lineage>
        <taxon>unclassified sequences</taxon>
        <taxon>metagenomes</taxon>
        <taxon>ecological metagenomes</taxon>
    </lineage>
</organism>
<evidence type="ECO:0000313" key="1">
    <source>
        <dbReference type="EMBL" id="VAW61572.1"/>
    </source>
</evidence>
<sequence length="96" mass="10733">QTTRRLKDANVIVNENSQKKLELTITKAELIFGWVMTRSTVNLEVKTGEGNVFNFTGDHRATAGIVYLPKVAIDGAVFNAAIVMLNDPRILRYLNQ</sequence>
<dbReference type="AlphaFoldDB" id="A0A3B0XDP4"/>
<gene>
    <name evidence="1" type="ORF">MNBD_GAMMA08-1879</name>
</gene>
<name>A0A3B0XDP4_9ZZZZ</name>
<feature type="non-terminal residue" evidence="1">
    <location>
        <position position="1"/>
    </location>
</feature>
<proteinExistence type="predicted"/>
<accession>A0A3B0XDP4</accession>
<reference evidence="1" key="1">
    <citation type="submission" date="2018-06" db="EMBL/GenBank/DDBJ databases">
        <authorList>
            <person name="Zhirakovskaya E."/>
        </authorList>
    </citation>
    <scope>NUCLEOTIDE SEQUENCE</scope>
</reference>
<protein>
    <submittedName>
        <fullName evidence="1">Uncharacterized protein</fullName>
    </submittedName>
</protein>